<dbReference type="AlphaFoldDB" id="E1SL62"/>
<evidence type="ECO:0000313" key="12">
    <source>
        <dbReference type="Proteomes" id="UP000006683"/>
    </source>
</evidence>
<evidence type="ECO:0000256" key="6">
    <source>
        <dbReference type="ARBA" id="ARBA00022989"/>
    </source>
</evidence>
<gene>
    <name evidence="11" type="ordered locus">Fbal_1231</name>
</gene>
<dbReference type="InterPro" id="IPR050790">
    <property type="entry name" value="ExbB/TolQ_transport"/>
</dbReference>
<reference evidence="11 12" key="1">
    <citation type="journal article" date="2010" name="Stand. Genomic Sci.">
        <title>Complete genome sequence of Ferrimonas balearica type strain (PAT).</title>
        <authorList>
            <person name="Nolan M."/>
            <person name="Sikorski J."/>
            <person name="Davenport K."/>
            <person name="Lucas S."/>
            <person name="Glavina Del Rio T."/>
            <person name="Tice H."/>
            <person name="Cheng J."/>
            <person name="Goodwin L."/>
            <person name="Pitluck S."/>
            <person name="Liolios K."/>
            <person name="Ivanova N."/>
            <person name="Mavromatis K."/>
            <person name="Ovchinnikova G."/>
            <person name="Pati A."/>
            <person name="Chen A."/>
            <person name="Palaniappan K."/>
            <person name="Land M."/>
            <person name="Hauser L."/>
            <person name="Chang Y."/>
            <person name="Jeffries C."/>
            <person name="Tapia R."/>
            <person name="Brettin T."/>
            <person name="Detter J."/>
            <person name="Han C."/>
            <person name="Yasawong M."/>
            <person name="Rohde M."/>
            <person name="Tindall B."/>
            <person name="Goker M."/>
            <person name="Woyke T."/>
            <person name="Bristow J."/>
            <person name="Eisen J."/>
            <person name="Markowitz V."/>
            <person name="Hugenholtz P."/>
            <person name="Kyrpides N."/>
            <person name="Klenk H."/>
            <person name="Lapidus A."/>
        </authorList>
    </citation>
    <scope>NUCLEOTIDE SEQUENCE [LARGE SCALE GENOMIC DNA]</scope>
    <source>
        <strain evidence="12">DSM 9799 / CCM 4581 / KCTC 23876 / PAT</strain>
    </source>
</reference>
<protein>
    <submittedName>
        <fullName evidence="11">MotA/TolQ/ExbB proton channel</fullName>
    </submittedName>
</protein>
<evidence type="ECO:0000256" key="9">
    <source>
        <dbReference type="SAM" id="Phobius"/>
    </source>
</evidence>
<evidence type="ECO:0000256" key="2">
    <source>
        <dbReference type="ARBA" id="ARBA00022448"/>
    </source>
</evidence>
<dbReference type="EMBL" id="CP002209">
    <property type="protein sequence ID" value="ADN75440.1"/>
    <property type="molecule type" value="Genomic_DNA"/>
</dbReference>
<dbReference type="GO" id="GO:0017038">
    <property type="term" value="P:protein import"/>
    <property type="evidence" value="ECO:0007669"/>
    <property type="project" value="TreeGrafter"/>
</dbReference>
<dbReference type="eggNOG" id="COG0811">
    <property type="taxonomic scope" value="Bacteria"/>
</dbReference>
<dbReference type="HOGENOM" id="CLU_053325_5_0_6"/>
<dbReference type="KEGG" id="fbl:Fbal_1231"/>
<keyword evidence="6 9" id="KW-1133">Transmembrane helix</keyword>
<evidence type="ECO:0000256" key="1">
    <source>
        <dbReference type="ARBA" id="ARBA00004651"/>
    </source>
</evidence>
<dbReference type="OrthoDB" id="4045at2"/>
<sequence>MLFDLLHAKLGVMTWPLLLCSVFGLVLLLQRALALMVHFWPGRHGWLKHLPLHDAGTLKTSVAQRRGLAAEGIALLLKHQSASKDDREALLSLWLTAARRRANTNLRLLTAVGVIAPLLGLLGTVIGLITMFETLANSGGPATPAMLAEGLGLAMGTTAAGLAIALPAIASAHLLGVLTDHQFGAVEHILNHCHLQMDSAELPQSEPRPRLTRVAAS</sequence>
<keyword evidence="12" id="KW-1185">Reference proteome</keyword>
<evidence type="ECO:0000256" key="4">
    <source>
        <dbReference type="ARBA" id="ARBA00022692"/>
    </source>
</evidence>
<dbReference type="PANTHER" id="PTHR30625">
    <property type="entry name" value="PROTEIN TOLQ"/>
    <property type="match status" value="1"/>
</dbReference>
<evidence type="ECO:0000256" key="7">
    <source>
        <dbReference type="ARBA" id="ARBA00023136"/>
    </source>
</evidence>
<dbReference type="RefSeq" id="WP_013344746.1">
    <property type="nucleotide sequence ID" value="NC_014541.1"/>
</dbReference>
<evidence type="ECO:0000256" key="3">
    <source>
        <dbReference type="ARBA" id="ARBA00022475"/>
    </source>
</evidence>
<dbReference type="Pfam" id="PF01618">
    <property type="entry name" value="MotA_ExbB"/>
    <property type="match status" value="1"/>
</dbReference>
<evidence type="ECO:0000259" key="10">
    <source>
        <dbReference type="Pfam" id="PF01618"/>
    </source>
</evidence>
<dbReference type="PANTHER" id="PTHR30625:SF15">
    <property type="entry name" value="BIOPOLYMER TRANSPORT PROTEIN EXBB"/>
    <property type="match status" value="1"/>
</dbReference>
<dbReference type="Proteomes" id="UP000006683">
    <property type="component" value="Chromosome"/>
</dbReference>
<keyword evidence="3" id="KW-1003">Cell membrane</keyword>
<keyword evidence="2 8" id="KW-0813">Transport</keyword>
<comment type="similarity">
    <text evidence="8">Belongs to the exbB/tolQ family.</text>
</comment>
<evidence type="ECO:0000313" key="11">
    <source>
        <dbReference type="EMBL" id="ADN75440.1"/>
    </source>
</evidence>
<keyword evidence="7 9" id="KW-0472">Membrane</keyword>
<keyword evidence="5 8" id="KW-0653">Protein transport</keyword>
<dbReference type="InterPro" id="IPR002898">
    <property type="entry name" value="MotA_ExbB_proton_chnl"/>
</dbReference>
<comment type="subcellular location">
    <subcellularLocation>
        <location evidence="1">Cell membrane</location>
        <topology evidence="1">Multi-pass membrane protein</topology>
    </subcellularLocation>
    <subcellularLocation>
        <location evidence="8">Membrane</location>
        <topology evidence="8">Multi-pass membrane protein</topology>
    </subcellularLocation>
</comment>
<dbReference type="GeneID" id="67181464"/>
<feature type="transmembrane region" description="Helical" evidence="9">
    <location>
        <begin position="12"/>
        <end position="29"/>
    </location>
</feature>
<feature type="domain" description="MotA/TolQ/ExbB proton channel" evidence="10">
    <location>
        <begin position="79"/>
        <end position="183"/>
    </location>
</feature>
<feature type="transmembrane region" description="Helical" evidence="9">
    <location>
        <begin position="108"/>
        <end position="132"/>
    </location>
</feature>
<accession>E1SL62</accession>
<proteinExistence type="inferred from homology"/>
<evidence type="ECO:0000256" key="5">
    <source>
        <dbReference type="ARBA" id="ARBA00022927"/>
    </source>
</evidence>
<name>E1SL62_FERBD</name>
<keyword evidence="4 9" id="KW-0812">Transmembrane</keyword>
<dbReference type="GO" id="GO:0005886">
    <property type="term" value="C:plasma membrane"/>
    <property type="evidence" value="ECO:0007669"/>
    <property type="project" value="UniProtKB-SubCell"/>
</dbReference>
<organism evidence="11 12">
    <name type="scientific">Ferrimonas balearica (strain DSM 9799 / CCM 4581 / KCTC 23876 / PAT)</name>
    <dbReference type="NCBI Taxonomy" id="550540"/>
    <lineage>
        <taxon>Bacteria</taxon>
        <taxon>Pseudomonadati</taxon>
        <taxon>Pseudomonadota</taxon>
        <taxon>Gammaproteobacteria</taxon>
        <taxon>Alteromonadales</taxon>
        <taxon>Ferrimonadaceae</taxon>
        <taxon>Ferrimonas</taxon>
    </lineage>
</organism>
<feature type="transmembrane region" description="Helical" evidence="9">
    <location>
        <begin position="152"/>
        <end position="175"/>
    </location>
</feature>
<evidence type="ECO:0000256" key="8">
    <source>
        <dbReference type="RuleBase" id="RU004057"/>
    </source>
</evidence>
<dbReference type="STRING" id="550540.Fbal_1231"/>